<protein>
    <submittedName>
        <fullName evidence="1">Uncharacterized protein</fullName>
    </submittedName>
</protein>
<evidence type="ECO:0000313" key="2">
    <source>
        <dbReference type="Proteomes" id="UP000026915"/>
    </source>
</evidence>
<dbReference type="Proteomes" id="UP000026915">
    <property type="component" value="Chromosome 9"/>
</dbReference>
<dbReference type="Gramene" id="EOY30406">
    <property type="protein sequence ID" value="EOY30406"/>
    <property type="gene ID" value="TCM_037629"/>
</dbReference>
<evidence type="ECO:0000313" key="1">
    <source>
        <dbReference type="EMBL" id="EOY30406.1"/>
    </source>
</evidence>
<gene>
    <name evidence="1" type="ORF">TCM_037629</name>
</gene>
<proteinExistence type="predicted"/>
<sequence>MQKLMLSLAGFRSAFGVMSAYRDVATVVTGLMGVPGRDMIYQMLTFHHETFQNHLMFFFSWNTSKFFFLMHDILNDFWWCRGFFWLERDDVLQ</sequence>
<keyword evidence="2" id="KW-1185">Reference proteome</keyword>
<dbReference type="InParanoid" id="A0A061GLI3"/>
<dbReference type="AlphaFoldDB" id="A0A061GLI3"/>
<dbReference type="EMBL" id="CM001887">
    <property type="protein sequence ID" value="EOY30406.1"/>
    <property type="molecule type" value="Genomic_DNA"/>
</dbReference>
<organism evidence="1 2">
    <name type="scientific">Theobroma cacao</name>
    <name type="common">Cacao</name>
    <name type="synonym">Cocoa</name>
    <dbReference type="NCBI Taxonomy" id="3641"/>
    <lineage>
        <taxon>Eukaryota</taxon>
        <taxon>Viridiplantae</taxon>
        <taxon>Streptophyta</taxon>
        <taxon>Embryophyta</taxon>
        <taxon>Tracheophyta</taxon>
        <taxon>Spermatophyta</taxon>
        <taxon>Magnoliopsida</taxon>
        <taxon>eudicotyledons</taxon>
        <taxon>Gunneridae</taxon>
        <taxon>Pentapetalae</taxon>
        <taxon>rosids</taxon>
        <taxon>malvids</taxon>
        <taxon>Malvales</taxon>
        <taxon>Malvaceae</taxon>
        <taxon>Byttnerioideae</taxon>
        <taxon>Theobroma</taxon>
    </lineage>
</organism>
<reference evidence="1 2" key="1">
    <citation type="journal article" date="2013" name="Genome Biol.">
        <title>The genome sequence of the most widely cultivated cacao type and its use to identify candidate genes regulating pod color.</title>
        <authorList>
            <person name="Motamayor J.C."/>
            <person name="Mockaitis K."/>
            <person name="Schmutz J."/>
            <person name="Haiminen N."/>
            <person name="Iii D.L."/>
            <person name="Cornejo O."/>
            <person name="Findley S.D."/>
            <person name="Zheng P."/>
            <person name="Utro F."/>
            <person name="Royaert S."/>
            <person name="Saski C."/>
            <person name="Jenkins J."/>
            <person name="Podicheti R."/>
            <person name="Zhao M."/>
            <person name="Scheffler B.E."/>
            <person name="Stack J.C."/>
            <person name="Feltus F.A."/>
            <person name="Mustiga G.M."/>
            <person name="Amores F."/>
            <person name="Phillips W."/>
            <person name="Marelli J.P."/>
            <person name="May G.D."/>
            <person name="Shapiro H."/>
            <person name="Ma J."/>
            <person name="Bustamante C.D."/>
            <person name="Schnell R.J."/>
            <person name="Main D."/>
            <person name="Gilbert D."/>
            <person name="Parida L."/>
            <person name="Kuhn D.N."/>
        </authorList>
    </citation>
    <scope>NUCLEOTIDE SEQUENCE [LARGE SCALE GENOMIC DNA]</scope>
    <source>
        <strain evidence="2">cv. Matina 1-6</strain>
    </source>
</reference>
<accession>A0A061GLI3</accession>
<name>A0A061GLI3_THECC</name>
<dbReference type="HOGENOM" id="CLU_2403982_0_0_1"/>